<dbReference type="STRING" id="446470.Snas_4315"/>
<evidence type="ECO:0000313" key="2">
    <source>
        <dbReference type="Proteomes" id="UP000000844"/>
    </source>
</evidence>
<keyword evidence="2" id="KW-1185">Reference proteome</keyword>
<dbReference type="OrthoDB" id="5189922at2"/>
<gene>
    <name evidence="1" type="ordered locus">Snas_4315</name>
</gene>
<dbReference type="Proteomes" id="UP000000844">
    <property type="component" value="Chromosome"/>
</dbReference>
<protein>
    <submittedName>
        <fullName evidence="1">Uncharacterized protein</fullName>
    </submittedName>
</protein>
<reference evidence="1 2" key="1">
    <citation type="journal article" date="2009" name="Stand. Genomic Sci.">
        <title>Complete genome sequence of Stackebrandtia nassauensis type strain (LLR-40K-21).</title>
        <authorList>
            <person name="Munk C."/>
            <person name="Lapidus A."/>
            <person name="Copeland A."/>
            <person name="Jando M."/>
            <person name="Mayilraj S."/>
            <person name="Glavina Del Rio T."/>
            <person name="Nolan M."/>
            <person name="Chen F."/>
            <person name="Lucas S."/>
            <person name="Tice H."/>
            <person name="Cheng J.F."/>
            <person name="Han C."/>
            <person name="Detter J.C."/>
            <person name="Bruce D."/>
            <person name="Goodwin L."/>
            <person name="Chain P."/>
            <person name="Pitluck S."/>
            <person name="Goker M."/>
            <person name="Ovchinikova G."/>
            <person name="Pati A."/>
            <person name="Ivanova N."/>
            <person name="Mavromatis K."/>
            <person name="Chen A."/>
            <person name="Palaniappan K."/>
            <person name="Land M."/>
            <person name="Hauser L."/>
            <person name="Chang Y.J."/>
            <person name="Jeffries C.D."/>
            <person name="Bristow J."/>
            <person name="Eisen J.A."/>
            <person name="Markowitz V."/>
            <person name="Hugenholtz P."/>
            <person name="Kyrpides N.C."/>
            <person name="Klenk H.P."/>
        </authorList>
    </citation>
    <scope>NUCLEOTIDE SEQUENCE [LARGE SCALE GENOMIC DNA]</scope>
    <source>
        <strain evidence="2">DSM 44728 / CIP 108903 / NRRL B-16338 / NBRC 102104 / LLR-40K-21</strain>
    </source>
</reference>
<dbReference type="HOGENOM" id="CLU_184556_0_0_11"/>
<sequence>MTIYGQFRDPLHTYVVTSSSMPDTIRVFAGDPHSAEMVCTISNLSARPYPSWNAKWYSNWPEWKRRFTDHAVSIWRTHNDHRPSPTRREFRTCDG</sequence>
<dbReference type="EMBL" id="CP001778">
    <property type="protein sequence ID" value="ADD43962.1"/>
    <property type="molecule type" value="Genomic_DNA"/>
</dbReference>
<evidence type="ECO:0000313" key="1">
    <source>
        <dbReference type="EMBL" id="ADD43962.1"/>
    </source>
</evidence>
<proteinExistence type="predicted"/>
<name>D3Q3P5_STANL</name>
<dbReference type="RefSeq" id="WP_013019533.1">
    <property type="nucleotide sequence ID" value="NC_013947.1"/>
</dbReference>
<dbReference type="KEGG" id="sna:Snas_4315"/>
<dbReference type="AlphaFoldDB" id="D3Q3P5"/>
<accession>D3Q3P5</accession>
<organism evidence="1 2">
    <name type="scientific">Stackebrandtia nassauensis (strain DSM 44728 / CIP 108903 / NRRL B-16338 / NBRC 102104 / LLR-40K-21)</name>
    <dbReference type="NCBI Taxonomy" id="446470"/>
    <lineage>
        <taxon>Bacteria</taxon>
        <taxon>Bacillati</taxon>
        <taxon>Actinomycetota</taxon>
        <taxon>Actinomycetes</taxon>
        <taxon>Glycomycetales</taxon>
        <taxon>Glycomycetaceae</taxon>
        <taxon>Stackebrandtia</taxon>
    </lineage>
</organism>